<feature type="transmembrane region" description="Helical" evidence="10">
    <location>
        <begin position="12"/>
        <end position="33"/>
    </location>
</feature>
<reference evidence="11" key="2">
    <citation type="submission" date="2025-08" db="UniProtKB">
        <authorList>
            <consortium name="Ensembl"/>
        </authorList>
    </citation>
    <scope>IDENTIFICATION</scope>
    <source>
        <strain evidence="11">Guanapo</strain>
    </source>
</reference>
<evidence type="ECO:0000256" key="5">
    <source>
        <dbReference type="ARBA" id="ARBA00022475"/>
    </source>
</evidence>
<organism evidence="11 12">
    <name type="scientific">Poecilia reticulata</name>
    <name type="common">Guppy</name>
    <name type="synonym">Acanthophacelus reticulatus</name>
    <dbReference type="NCBI Taxonomy" id="8081"/>
    <lineage>
        <taxon>Eukaryota</taxon>
        <taxon>Metazoa</taxon>
        <taxon>Chordata</taxon>
        <taxon>Craniata</taxon>
        <taxon>Vertebrata</taxon>
        <taxon>Euteleostomi</taxon>
        <taxon>Actinopterygii</taxon>
        <taxon>Neopterygii</taxon>
        <taxon>Teleostei</taxon>
        <taxon>Neoteleostei</taxon>
        <taxon>Acanthomorphata</taxon>
        <taxon>Ovalentaria</taxon>
        <taxon>Atherinomorphae</taxon>
        <taxon>Cyprinodontiformes</taxon>
        <taxon>Poeciliidae</taxon>
        <taxon>Poeciliinae</taxon>
        <taxon>Poecilia</taxon>
    </lineage>
</organism>
<evidence type="ECO:0000256" key="9">
    <source>
        <dbReference type="ARBA" id="ARBA00023136"/>
    </source>
</evidence>
<dbReference type="OMA" id="LWKVCVK"/>
<dbReference type="GO" id="GO:0005923">
    <property type="term" value="C:bicellular tight junction"/>
    <property type="evidence" value="ECO:0007669"/>
    <property type="project" value="UniProtKB-SubCell"/>
</dbReference>
<name>A0A3P9P1S1_POERE</name>
<dbReference type="Proteomes" id="UP000242638">
    <property type="component" value="Unassembled WGS sequence"/>
</dbReference>
<dbReference type="Gene3D" id="1.20.140.150">
    <property type="match status" value="1"/>
</dbReference>
<evidence type="ECO:0000256" key="3">
    <source>
        <dbReference type="ARBA" id="ARBA00008295"/>
    </source>
</evidence>
<dbReference type="AlphaFoldDB" id="A0A3P9P1S1"/>
<evidence type="ECO:0000256" key="10">
    <source>
        <dbReference type="SAM" id="Phobius"/>
    </source>
</evidence>
<feature type="transmembrane region" description="Helical" evidence="10">
    <location>
        <begin position="140"/>
        <end position="163"/>
    </location>
</feature>
<dbReference type="OrthoDB" id="8446682at2759"/>
<keyword evidence="6 10" id="KW-0812">Transmembrane</keyword>
<evidence type="ECO:0000313" key="12">
    <source>
        <dbReference type="Proteomes" id="UP000242638"/>
    </source>
</evidence>
<keyword evidence="5" id="KW-1003">Cell membrane</keyword>
<accession>A0A3P9P1S1</accession>
<keyword evidence="7" id="KW-0965">Cell junction</keyword>
<evidence type="ECO:0000256" key="8">
    <source>
        <dbReference type="ARBA" id="ARBA00022989"/>
    </source>
</evidence>
<evidence type="ECO:0000256" key="4">
    <source>
        <dbReference type="ARBA" id="ARBA00022427"/>
    </source>
</evidence>
<feature type="transmembrane region" description="Helical" evidence="10">
    <location>
        <begin position="72"/>
        <end position="90"/>
    </location>
</feature>
<dbReference type="PANTHER" id="PTHR12002">
    <property type="entry name" value="CLAUDIN"/>
    <property type="match status" value="1"/>
</dbReference>
<dbReference type="Ensembl" id="ENSPRET00000015947.1">
    <property type="protein sequence ID" value="ENSPREP00000015782.1"/>
    <property type="gene ID" value="ENSPREG00000010650.1"/>
</dbReference>
<evidence type="ECO:0000256" key="2">
    <source>
        <dbReference type="ARBA" id="ARBA00004651"/>
    </source>
</evidence>
<sequence length="179" mass="18506">MESKTIQMICVALGAIGLLGVIICCALPEWVVIHRGDTEIHAGLWKVCVKPSTGPQVCATYESVSPPHASRAMTVISCMLGVLSLLLLIFGSDFTTYVQNQDAKPKMIKAAGGFLLSAGMLVIITAIKEINAGVGATAGASIYIGIIAGLMLMVTGGLLSYLVRSSSSGGIANCCCNKA</sequence>
<comment type="subcellular location">
    <subcellularLocation>
        <location evidence="1">Cell junction</location>
        <location evidence="1">Tight junction</location>
    </subcellularLocation>
    <subcellularLocation>
        <location evidence="2">Cell membrane</location>
        <topology evidence="2">Multi-pass membrane protein</topology>
    </subcellularLocation>
</comment>
<protein>
    <submittedName>
        <fullName evidence="11">Claudin i</fullName>
    </submittedName>
</protein>
<evidence type="ECO:0000256" key="6">
    <source>
        <dbReference type="ARBA" id="ARBA00022692"/>
    </source>
</evidence>
<keyword evidence="8 10" id="KW-1133">Transmembrane helix</keyword>
<dbReference type="RefSeq" id="XP_008414595.1">
    <property type="nucleotide sequence ID" value="XM_008416373.1"/>
</dbReference>
<keyword evidence="9 10" id="KW-0472">Membrane</keyword>
<proteinExistence type="inferred from homology"/>
<dbReference type="InterPro" id="IPR004031">
    <property type="entry name" value="PMP22/EMP/MP20/Claudin"/>
</dbReference>
<dbReference type="InterPro" id="IPR006187">
    <property type="entry name" value="Claudin"/>
</dbReference>
<evidence type="ECO:0000256" key="1">
    <source>
        <dbReference type="ARBA" id="ARBA00004435"/>
    </source>
</evidence>
<dbReference type="STRING" id="8081.ENSPREP00000015782"/>
<comment type="similarity">
    <text evidence="3">Belongs to the claudin family.</text>
</comment>
<dbReference type="GeneID" id="103468956"/>
<keyword evidence="12" id="KW-1185">Reference proteome</keyword>
<evidence type="ECO:0000313" key="11">
    <source>
        <dbReference type="Ensembl" id="ENSPREP00000015782.1"/>
    </source>
</evidence>
<reference evidence="11" key="3">
    <citation type="submission" date="2025-09" db="UniProtKB">
        <authorList>
            <consortium name="Ensembl"/>
        </authorList>
    </citation>
    <scope>IDENTIFICATION</scope>
    <source>
        <strain evidence="11">Guanapo</strain>
    </source>
</reference>
<dbReference type="Pfam" id="PF00822">
    <property type="entry name" value="PMP22_Claudin"/>
    <property type="match status" value="1"/>
</dbReference>
<evidence type="ECO:0000256" key="7">
    <source>
        <dbReference type="ARBA" id="ARBA00022949"/>
    </source>
</evidence>
<keyword evidence="4" id="KW-0796">Tight junction</keyword>
<dbReference type="Bgee" id="ENSPREG00000010650">
    <property type="expression patterns" value="Expressed in caudal fin and 1 other cell type or tissue"/>
</dbReference>
<dbReference type="GO" id="GO:0005886">
    <property type="term" value="C:plasma membrane"/>
    <property type="evidence" value="ECO:0007669"/>
    <property type="project" value="UniProtKB-SubCell"/>
</dbReference>
<dbReference type="GO" id="GO:0005198">
    <property type="term" value="F:structural molecule activity"/>
    <property type="evidence" value="ECO:0007669"/>
    <property type="project" value="InterPro"/>
</dbReference>
<reference evidence="12" key="1">
    <citation type="submission" date="2013-11" db="EMBL/GenBank/DDBJ databases">
        <title>The genomic landscape of the Guanapo guppy.</title>
        <authorList>
            <person name="Kuenstner A."/>
            <person name="Dreyer C."/>
        </authorList>
    </citation>
    <scope>NUCLEOTIDE SEQUENCE</scope>
    <source>
        <strain evidence="12">Guanapo</strain>
    </source>
</reference>
<dbReference type="GeneTree" id="ENSGT00920000149270"/>
<feature type="transmembrane region" description="Helical" evidence="10">
    <location>
        <begin position="110"/>
        <end position="128"/>
    </location>
</feature>
<dbReference type="PRINTS" id="PR01077">
    <property type="entry name" value="CLAUDIN"/>
</dbReference>